<feature type="transmembrane region" description="Helical" evidence="1">
    <location>
        <begin position="12"/>
        <end position="32"/>
    </location>
</feature>
<evidence type="ECO:0000256" key="1">
    <source>
        <dbReference type="SAM" id="Phobius"/>
    </source>
</evidence>
<comment type="caution">
    <text evidence="2">The sequence shown here is derived from an EMBL/GenBank/DDBJ whole genome shotgun (WGS) entry which is preliminary data.</text>
</comment>
<dbReference type="AlphaFoldDB" id="A0A1R0KL54"/>
<keyword evidence="1" id="KW-0812">Transmembrane</keyword>
<keyword evidence="1" id="KW-1133">Transmembrane helix</keyword>
<keyword evidence="1" id="KW-0472">Membrane</keyword>
<feature type="transmembrane region" description="Helical" evidence="1">
    <location>
        <begin position="121"/>
        <end position="140"/>
    </location>
</feature>
<dbReference type="Proteomes" id="UP000187486">
    <property type="component" value="Unassembled WGS sequence"/>
</dbReference>
<dbReference type="EMBL" id="MQUQ01000015">
    <property type="protein sequence ID" value="OLZ47369.1"/>
    <property type="molecule type" value="Genomic_DNA"/>
</dbReference>
<sequence>MGAVVLSPDFYVGVPLGLLCSLPVVFSVTAAATTQTVLLGISAVAGALVALVLTAVSVLIVVITPAFGKIVGRTPRGIKGLMRPYRWVIAVCAVSCAVSIVAALSWPWIQSLWPMRLVGAGVPLATLFWGLGGCLQIIGLTTRTIDQSRQISELEERAAALKAGGLAGVGRRH</sequence>
<reference evidence="2 3" key="1">
    <citation type="submission" date="2016-01" db="EMBL/GenBank/DDBJ databases">
        <title>Amycolatopsis coloradensis genome sequencing and assembly.</title>
        <authorList>
            <person name="Mayilraj S."/>
        </authorList>
    </citation>
    <scope>NUCLEOTIDE SEQUENCE [LARGE SCALE GENOMIC DNA]</scope>
    <source>
        <strain evidence="2 3">DSM 44225</strain>
    </source>
</reference>
<organism evidence="2 3">
    <name type="scientific">Amycolatopsis coloradensis</name>
    <dbReference type="NCBI Taxonomy" id="76021"/>
    <lineage>
        <taxon>Bacteria</taxon>
        <taxon>Bacillati</taxon>
        <taxon>Actinomycetota</taxon>
        <taxon>Actinomycetes</taxon>
        <taxon>Pseudonocardiales</taxon>
        <taxon>Pseudonocardiaceae</taxon>
        <taxon>Amycolatopsis</taxon>
    </lineage>
</organism>
<evidence type="ECO:0000313" key="2">
    <source>
        <dbReference type="EMBL" id="OLZ47369.1"/>
    </source>
</evidence>
<gene>
    <name evidence="2" type="ORF">BS329_25935</name>
</gene>
<feature type="transmembrane region" description="Helical" evidence="1">
    <location>
        <begin position="38"/>
        <end position="67"/>
    </location>
</feature>
<proteinExistence type="predicted"/>
<evidence type="ECO:0000313" key="3">
    <source>
        <dbReference type="Proteomes" id="UP000187486"/>
    </source>
</evidence>
<name>A0A1R0KL54_9PSEU</name>
<protein>
    <submittedName>
        <fullName evidence="2">Uncharacterized protein</fullName>
    </submittedName>
</protein>
<accession>A0A1R0KL54</accession>
<keyword evidence="3" id="KW-1185">Reference proteome</keyword>
<feature type="transmembrane region" description="Helical" evidence="1">
    <location>
        <begin position="87"/>
        <end position="109"/>
    </location>
</feature>